<sequence length="57" mass="6508">IKYCPWCRSELYQREVPYVPQDLTEKPFHDPTNPNLDLIQGMGRLGPGEPPDEPKAA</sequence>
<dbReference type="AlphaFoldDB" id="A0A0F9DTG7"/>
<evidence type="ECO:0000313" key="2">
    <source>
        <dbReference type="EMBL" id="KKL65133.1"/>
    </source>
</evidence>
<feature type="non-terminal residue" evidence="2">
    <location>
        <position position="1"/>
    </location>
</feature>
<name>A0A0F9DTG7_9ZZZZ</name>
<dbReference type="EMBL" id="LAZR01027630">
    <property type="protein sequence ID" value="KKL65133.1"/>
    <property type="molecule type" value="Genomic_DNA"/>
</dbReference>
<gene>
    <name evidence="2" type="ORF">LCGC14_2158060</name>
</gene>
<accession>A0A0F9DTG7</accession>
<feature type="region of interest" description="Disordered" evidence="1">
    <location>
        <begin position="23"/>
        <end position="57"/>
    </location>
</feature>
<comment type="caution">
    <text evidence="2">The sequence shown here is derived from an EMBL/GenBank/DDBJ whole genome shotgun (WGS) entry which is preliminary data.</text>
</comment>
<protein>
    <submittedName>
        <fullName evidence="2">Uncharacterized protein</fullName>
    </submittedName>
</protein>
<proteinExistence type="predicted"/>
<evidence type="ECO:0000256" key="1">
    <source>
        <dbReference type="SAM" id="MobiDB-lite"/>
    </source>
</evidence>
<reference evidence="2" key="1">
    <citation type="journal article" date="2015" name="Nature">
        <title>Complex archaea that bridge the gap between prokaryotes and eukaryotes.</title>
        <authorList>
            <person name="Spang A."/>
            <person name="Saw J.H."/>
            <person name="Jorgensen S.L."/>
            <person name="Zaremba-Niedzwiedzka K."/>
            <person name="Martijn J."/>
            <person name="Lind A.E."/>
            <person name="van Eijk R."/>
            <person name="Schleper C."/>
            <person name="Guy L."/>
            <person name="Ettema T.J."/>
        </authorList>
    </citation>
    <scope>NUCLEOTIDE SEQUENCE</scope>
</reference>
<organism evidence="2">
    <name type="scientific">marine sediment metagenome</name>
    <dbReference type="NCBI Taxonomy" id="412755"/>
    <lineage>
        <taxon>unclassified sequences</taxon>
        <taxon>metagenomes</taxon>
        <taxon>ecological metagenomes</taxon>
    </lineage>
</organism>